<feature type="signal peptide" evidence="2">
    <location>
        <begin position="1"/>
        <end position="21"/>
    </location>
</feature>
<organism evidence="3 4">
    <name type="scientific">Candidatus Agrococcus pullicola</name>
    <dbReference type="NCBI Taxonomy" id="2838429"/>
    <lineage>
        <taxon>Bacteria</taxon>
        <taxon>Bacillati</taxon>
        <taxon>Actinomycetota</taxon>
        <taxon>Actinomycetes</taxon>
        <taxon>Micrococcales</taxon>
        <taxon>Microbacteriaceae</taxon>
        <taxon>Agrococcus</taxon>
    </lineage>
</organism>
<accession>A0A9D2C913</accession>
<comment type="caution">
    <text evidence="3">The sequence shown here is derived from an EMBL/GenBank/DDBJ whole genome shotgun (WGS) entry which is preliminary data.</text>
</comment>
<dbReference type="InterPro" id="IPR038404">
    <property type="entry name" value="TRAP_DctP_sf"/>
</dbReference>
<evidence type="ECO:0008006" key="5">
    <source>
        <dbReference type="Google" id="ProtNLM"/>
    </source>
</evidence>
<dbReference type="Gene3D" id="3.40.190.170">
    <property type="entry name" value="Bacterial extracellular solute-binding protein, family 7"/>
    <property type="match status" value="1"/>
</dbReference>
<protein>
    <recommendedName>
        <fullName evidence="5">C4-dicarboxylate ABC transporter substrate-binding protein</fullName>
    </recommendedName>
</protein>
<sequence>MPKVKTRRYIAAAAAIGIALAATGCSSGGDADAEGQVTWSLAHVFPESSAVHTAAVALSEQAPEITDGRVNFTVFPGGQLGGDEELGQG</sequence>
<reference evidence="3" key="1">
    <citation type="journal article" date="2021" name="PeerJ">
        <title>Extensive microbial diversity within the chicken gut microbiome revealed by metagenomics and culture.</title>
        <authorList>
            <person name="Gilroy R."/>
            <person name="Ravi A."/>
            <person name="Getino M."/>
            <person name="Pursley I."/>
            <person name="Horton D.L."/>
            <person name="Alikhan N.F."/>
            <person name="Baker D."/>
            <person name="Gharbi K."/>
            <person name="Hall N."/>
            <person name="Watson M."/>
            <person name="Adriaenssens E.M."/>
            <person name="Foster-Nyarko E."/>
            <person name="Jarju S."/>
            <person name="Secka A."/>
            <person name="Antonio M."/>
            <person name="Oren A."/>
            <person name="Chaudhuri R.R."/>
            <person name="La Ragione R."/>
            <person name="Hildebrand F."/>
            <person name="Pallen M.J."/>
        </authorList>
    </citation>
    <scope>NUCLEOTIDE SEQUENCE</scope>
    <source>
        <strain evidence="3">ChiGjej1B1-98</strain>
    </source>
</reference>
<proteinExistence type="predicted"/>
<name>A0A9D2C913_9MICO</name>
<dbReference type="Proteomes" id="UP000824005">
    <property type="component" value="Unassembled WGS sequence"/>
</dbReference>
<dbReference type="GO" id="GO:0055085">
    <property type="term" value="P:transmembrane transport"/>
    <property type="evidence" value="ECO:0007669"/>
    <property type="project" value="InterPro"/>
</dbReference>
<dbReference type="PROSITE" id="PS51257">
    <property type="entry name" value="PROKAR_LIPOPROTEIN"/>
    <property type="match status" value="1"/>
</dbReference>
<evidence type="ECO:0000256" key="2">
    <source>
        <dbReference type="SAM" id="SignalP"/>
    </source>
</evidence>
<feature type="non-terminal residue" evidence="3">
    <location>
        <position position="89"/>
    </location>
</feature>
<feature type="chain" id="PRO_5039174045" description="C4-dicarboxylate ABC transporter substrate-binding protein" evidence="2">
    <location>
        <begin position="22"/>
        <end position="89"/>
    </location>
</feature>
<reference evidence="3" key="2">
    <citation type="submission" date="2021-04" db="EMBL/GenBank/DDBJ databases">
        <authorList>
            <person name="Gilroy R."/>
        </authorList>
    </citation>
    <scope>NUCLEOTIDE SEQUENCE</scope>
    <source>
        <strain evidence="3">ChiGjej1B1-98</strain>
    </source>
</reference>
<dbReference type="Pfam" id="PF03480">
    <property type="entry name" value="DctP"/>
    <property type="match status" value="1"/>
</dbReference>
<evidence type="ECO:0000313" key="3">
    <source>
        <dbReference type="EMBL" id="HIY64865.1"/>
    </source>
</evidence>
<dbReference type="AlphaFoldDB" id="A0A9D2C913"/>
<gene>
    <name evidence="3" type="ORF">H9830_01135</name>
</gene>
<dbReference type="EMBL" id="DXDC01000030">
    <property type="protein sequence ID" value="HIY64865.1"/>
    <property type="molecule type" value="Genomic_DNA"/>
</dbReference>
<keyword evidence="1 2" id="KW-0732">Signal</keyword>
<dbReference type="InterPro" id="IPR018389">
    <property type="entry name" value="DctP_fam"/>
</dbReference>
<evidence type="ECO:0000313" key="4">
    <source>
        <dbReference type="Proteomes" id="UP000824005"/>
    </source>
</evidence>
<evidence type="ECO:0000256" key="1">
    <source>
        <dbReference type="ARBA" id="ARBA00022729"/>
    </source>
</evidence>